<dbReference type="EMBL" id="JANBPY010000250">
    <property type="protein sequence ID" value="KAJ1967976.1"/>
    <property type="molecule type" value="Genomic_DNA"/>
</dbReference>
<dbReference type="OrthoDB" id="270651at2759"/>
<evidence type="ECO:0000259" key="10">
    <source>
        <dbReference type="SMART" id="SM00967"/>
    </source>
</evidence>
<name>A0A9W8AUU0_9FUNG</name>
<dbReference type="Pfam" id="PF08032">
    <property type="entry name" value="SpoU_sub_bind"/>
    <property type="match status" value="1"/>
</dbReference>
<keyword evidence="6" id="KW-0949">S-adenosyl-L-methionine</keyword>
<dbReference type="SMART" id="SM00967">
    <property type="entry name" value="SpoU_sub_bind"/>
    <property type="match status" value="1"/>
</dbReference>
<evidence type="ECO:0000256" key="5">
    <source>
        <dbReference type="ARBA" id="ARBA00022679"/>
    </source>
</evidence>
<dbReference type="GO" id="GO:0016435">
    <property type="term" value="F:rRNA (guanine) methyltransferase activity"/>
    <property type="evidence" value="ECO:0007669"/>
    <property type="project" value="TreeGrafter"/>
</dbReference>
<evidence type="ECO:0000256" key="9">
    <source>
        <dbReference type="ARBA" id="ARBA00034881"/>
    </source>
</evidence>
<evidence type="ECO:0000256" key="1">
    <source>
        <dbReference type="ARBA" id="ARBA00004173"/>
    </source>
</evidence>
<dbReference type="InterPro" id="IPR047182">
    <property type="entry name" value="MRM1"/>
</dbReference>
<evidence type="ECO:0000256" key="8">
    <source>
        <dbReference type="ARBA" id="ARBA00023128"/>
    </source>
</evidence>
<dbReference type="SUPFAM" id="SSF55315">
    <property type="entry name" value="L30e-like"/>
    <property type="match status" value="1"/>
</dbReference>
<feature type="domain" description="RNA 2-O ribose methyltransferase substrate binding" evidence="10">
    <location>
        <begin position="35"/>
        <end position="116"/>
    </location>
</feature>
<dbReference type="GO" id="GO:0003723">
    <property type="term" value="F:RNA binding"/>
    <property type="evidence" value="ECO:0007669"/>
    <property type="project" value="InterPro"/>
</dbReference>
<dbReference type="PANTHER" id="PTHR46103:SF1">
    <property type="entry name" value="RRNA METHYLTRANSFERASE 1, MITOCHONDRIAL"/>
    <property type="match status" value="1"/>
</dbReference>
<dbReference type="NCBIfam" id="TIGR00186">
    <property type="entry name" value="rRNA_methyl_3"/>
    <property type="match status" value="1"/>
</dbReference>
<evidence type="ECO:0000313" key="11">
    <source>
        <dbReference type="EMBL" id="KAJ1967976.1"/>
    </source>
</evidence>
<keyword evidence="4" id="KW-0489">Methyltransferase</keyword>
<keyword evidence="8" id="KW-0496">Mitochondrion</keyword>
<comment type="similarity">
    <text evidence="2">Belongs to the class IV-like SAM-binding methyltransferase superfamily. RNA methyltransferase TrmH family.</text>
</comment>
<gene>
    <name evidence="11" type="ORF">IWQ62_001526</name>
</gene>
<dbReference type="Proteomes" id="UP001150925">
    <property type="component" value="Unassembled WGS sequence"/>
</dbReference>
<dbReference type="InterPro" id="IPR029028">
    <property type="entry name" value="Alpha/beta_knot_MTases"/>
</dbReference>
<keyword evidence="7" id="KW-0809">Transit peptide</keyword>
<dbReference type="InterPro" id="IPR004441">
    <property type="entry name" value="rRNA_MeTrfase_TrmH"/>
</dbReference>
<evidence type="ECO:0000256" key="7">
    <source>
        <dbReference type="ARBA" id="ARBA00022946"/>
    </source>
</evidence>
<dbReference type="InterPro" id="IPR013123">
    <property type="entry name" value="SpoU_subst-bd"/>
</dbReference>
<keyword evidence="3" id="KW-0698">rRNA processing</keyword>
<reference evidence="11" key="1">
    <citation type="submission" date="2022-07" db="EMBL/GenBank/DDBJ databases">
        <title>Phylogenomic reconstructions and comparative analyses of Kickxellomycotina fungi.</title>
        <authorList>
            <person name="Reynolds N.K."/>
            <person name="Stajich J.E."/>
            <person name="Barry K."/>
            <person name="Grigoriev I.V."/>
            <person name="Crous P."/>
            <person name="Smith M.E."/>
        </authorList>
    </citation>
    <scope>NUCLEOTIDE SEQUENCE</scope>
    <source>
        <strain evidence="11">RSA 1196</strain>
    </source>
</reference>
<dbReference type="AlphaFoldDB" id="A0A9W8AUU0"/>
<sequence length="313" mass="34164">MLFRRAFSETLAPTKRWFHPPERRRTTGGSQSLEYLYGLSAVYAALVSNRRRLVKLYRQHSNDILAKKNTLADKILALADEKKVPQEYVSKERLNDLCFQRPHQGLVLRATPYPLANIKELGNWSATHPTYTVHCTQGEPRRHSTAGKAPRWLALDQLTDPQNVGSIVRSAYYFGVSGIVLCSKNSSKLSPVVAKASSGALECMDVYQSTGLTKFLDRCHQRGWTVLGATVPDSTEPNPALLPLHSLSTLSKAPVILVVGSEGQGLRSAVKSACQQIVSIPSTNPSVQPFVDSLNVGVATGILLQGLSDAEGS</sequence>
<comment type="subcellular location">
    <subcellularLocation>
        <location evidence="1">Mitochondrion</location>
    </subcellularLocation>
</comment>
<comment type="caution">
    <text evidence="11">The sequence shown here is derived from an EMBL/GenBank/DDBJ whole genome shotgun (WGS) entry which is preliminary data.</text>
</comment>
<dbReference type="PANTHER" id="PTHR46103">
    <property type="entry name" value="RRNA METHYLTRANSFERASE 1, MITOCHONDRIAL"/>
    <property type="match status" value="1"/>
</dbReference>
<accession>A0A9W8AUU0</accession>
<dbReference type="SUPFAM" id="SSF75217">
    <property type="entry name" value="alpha/beta knot"/>
    <property type="match status" value="1"/>
</dbReference>
<dbReference type="InterPro" id="IPR029026">
    <property type="entry name" value="tRNA_m1G_MTases_N"/>
</dbReference>
<dbReference type="GO" id="GO:0005739">
    <property type="term" value="C:mitochondrion"/>
    <property type="evidence" value="ECO:0007669"/>
    <property type="project" value="UniProtKB-SubCell"/>
</dbReference>
<keyword evidence="5" id="KW-0808">Transferase</keyword>
<evidence type="ECO:0000256" key="2">
    <source>
        <dbReference type="ARBA" id="ARBA00007228"/>
    </source>
</evidence>
<dbReference type="CDD" id="cd18105">
    <property type="entry name" value="SpoU-like_MRM1"/>
    <property type="match status" value="1"/>
</dbReference>
<evidence type="ECO:0000256" key="4">
    <source>
        <dbReference type="ARBA" id="ARBA00022603"/>
    </source>
</evidence>
<keyword evidence="12" id="KW-1185">Reference proteome</keyword>
<evidence type="ECO:0000313" key="12">
    <source>
        <dbReference type="Proteomes" id="UP001150925"/>
    </source>
</evidence>
<dbReference type="Gene3D" id="3.30.1330.30">
    <property type="match status" value="1"/>
</dbReference>
<dbReference type="Pfam" id="PF00588">
    <property type="entry name" value="SpoU_methylase"/>
    <property type="match status" value="1"/>
</dbReference>
<evidence type="ECO:0000256" key="3">
    <source>
        <dbReference type="ARBA" id="ARBA00022552"/>
    </source>
</evidence>
<organism evidence="11 12">
    <name type="scientific">Dispira parvispora</name>
    <dbReference type="NCBI Taxonomy" id="1520584"/>
    <lineage>
        <taxon>Eukaryota</taxon>
        <taxon>Fungi</taxon>
        <taxon>Fungi incertae sedis</taxon>
        <taxon>Zoopagomycota</taxon>
        <taxon>Kickxellomycotina</taxon>
        <taxon>Dimargaritomycetes</taxon>
        <taxon>Dimargaritales</taxon>
        <taxon>Dimargaritaceae</taxon>
        <taxon>Dispira</taxon>
    </lineage>
</organism>
<dbReference type="InterPro" id="IPR001537">
    <property type="entry name" value="SpoU_MeTrfase"/>
</dbReference>
<evidence type="ECO:0000256" key="6">
    <source>
        <dbReference type="ARBA" id="ARBA00022691"/>
    </source>
</evidence>
<proteinExistence type="inferred from homology"/>
<dbReference type="Gene3D" id="3.40.1280.10">
    <property type="match status" value="1"/>
</dbReference>
<protein>
    <recommendedName>
        <fullName evidence="9">rRNA methyltransferase 1, mitochondrial</fullName>
    </recommendedName>
</protein>
<dbReference type="InterPro" id="IPR029064">
    <property type="entry name" value="Ribosomal_eL30-like_sf"/>
</dbReference>
<dbReference type="InterPro" id="IPR047261">
    <property type="entry name" value="MRM1_MeTrfase_dom"/>
</dbReference>